<name>A0A1Y0ER80_9BURK</name>
<dbReference type="KEGG" id="cser:CCO03_16835"/>
<sequence length="127" mass="14543">MKGGLQETFVPLTLRRRGVQRLMQAPPEAREAHDSTLIEGIARAFHWQRLLDSGVMTSGSDIARAEGLHHSTVNELLRLTLLAPDIIELLLAGRQPRRMTLMWFQRHPLPVDWQAQRQVVARFEEDS</sequence>
<dbReference type="OrthoDB" id="6009779at2"/>
<proteinExistence type="predicted"/>
<protein>
    <submittedName>
        <fullName evidence="1">Site-specific recombinase resolvase</fullName>
    </submittedName>
</protein>
<accession>A0A1Y0ER80</accession>
<evidence type="ECO:0000313" key="1">
    <source>
        <dbReference type="EMBL" id="ARU06113.1"/>
    </source>
</evidence>
<dbReference type="Proteomes" id="UP000196138">
    <property type="component" value="Chromosome"/>
</dbReference>
<keyword evidence="2" id="KW-1185">Reference proteome</keyword>
<organism evidence="1 2">
    <name type="scientific">Comamonas serinivorans</name>
    <dbReference type="NCBI Taxonomy" id="1082851"/>
    <lineage>
        <taxon>Bacteria</taxon>
        <taxon>Pseudomonadati</taxon>
        <taxon>Pseudomonadota</taxon>
        <taxon>Betaproteobacteria</taxon>
        <taxon>Burkholderiales</taxon>
        <taxon>Comamonadaceae</taxon>
        <taxon>Comamonas</taxon>
    </lineage>
</organism>
<evidence type="ECO:0000313" key="2">
    <source>
        <dbReference type="Proteomes" id="UP000196138"/>
    </source>
</evidence>
<dbReference type="Gene3D" id="1.10.10.2830">
    <property type="match status" value="1"/>
</dbReference>
<dbReference type="AlphaFoldDB" id="A0A1Y0ER80"/>
<dbReference type="SUPFAM" id="SSF109709">
    <property type="entry name" value="KorB DNA-binding domain-like"/>
    <property type="match status" value="1"/>
</dbReference>
<gene>
    <name evidence="1" type="ORF">CCO03_16835</name>
</gene>
<dbReference type="EMBL" id="CP021455">
    <property type="protein sequence ID" value="ARU06113.1"/>
    <property type="molecule type" value="Genomic_DNA"/>
</dbReference>
<reference evidence="1 2" key="1">
    <citation type="submission" date="2017-05" db="EMBL/GenBank/DDBJ databases">
        <authorList>
            <person name="Song R."/>
            <person name="Chenine A.L."/>
            <person name="Ruprecht R.M."/>
        </authorList>
    </citation>
    <scope>NUCLEOTIDE SEQUENCE [LARGE SCALE GENOMIC DNA]</scope>
    <source>
        <strain evidence="1 2">DSM 26136</strain>
    </source>
</reference>
<dbReference type="RefSeq" id="WP_087282934.1">
    <property type="nucleotide sequence ID" value="NZ_CP021455.1"/>
</dbReference>